<protein>
    <submittedName>
        <fullName evidence="1">Uncharacterized protein</fullName>
    </submittedName>
</protein>
<dbReference type="Proteomes" id="UP001054821">
    <property type="component" value="Chromosome 8"/>
</dbReference>
<gene>
    <name evidence="1" type="ORF">L3X38_042285</name>
</gene>
<evidence type="ECO:0000313" key="1">
    <source>
        <dbReference type="EMBL" id="KAI5313111.1"/>
    </source>
</evidence>
<keyword evidence="2" id="KW-1185">Reference proteome</keyword>
<evidence type="ECO:0000313" key="2">
    <source>
        <dbReference type="Proteomes" id="UP001054821"/>
    </source>
</evidence>
<dbReference type="AlphaFoldDB" id="A0AAD4UWB1"/>
<name>A0AAD4UWB1_PRUDU</name>
<accession>A0AAD4UWB1</accession>
<sequence length="93" mass="9804">MLGAISARANPSRNPFLCIQFLGPRNWPGEWGFLVPANEFGEIGQKARTQNAEAVFVEKGGAFEALHRLQVMEGVGEVKNVSVGAIGHGGVGG</sequence>
<dbReference type="EMBL" id="JAJFAZ020000008">
    <property type="protein sequence ID" value="KAI5313111.1"/>
    <property type="molecule type" value="Genomic_DNA"/>
</dbReference>
<organism evidence="1 2">
    <name type="scientific">Prunus dulcis</name>
    <name type="common">Almond</name>
    <name type="synonym">Amygdalus dulcis</name>
    <dbReference type="NCBI Taxonomy" id="3755"/>
    <lineage>
        <taxon>Eukaryota</taxon>
        <taxon>Viridiplantae</taxon>
        <taxon>Streptophyta</taxon>
        <taxon>Embryophyta</taxon>
        <taxon>Tracheophyta</taxon>
        <taxon>Spermatophyta</taxon>
        <taxon>Magnoliopsida</taxon>
        <taxon>eudicotyledons</taxon>
        <taxon>Gunneridae</taxon>
        <taxon>Pentapetalae</taxon>
        <taxon>rosids</taxon>
        <taxon>fabids</taxon>
        <taxon>Rosales</taxon>
        <taxon>Rosaceae</taxon>
        <taxon>Amygdaloideae</taxon>
        <taxon>Amygdaleae</taxon>
        <taxon>Prunus</taxon>
    </lineage>
</organism>
<comment type="caution">
    <text evidence="1">The sequence shown here is derived from an EMBL/GenBank/DDBJ whole genome shotgun (WGS) entry which is preliminary data.</text>
</comment>
<reference evidence="1 2" key="1">
    <citation type="journal article" date="2022" name="G3 (Bethesda)">
        <title>Whole-genome sequence and methylome profiling of the almond [Prunus dulcis (Mill.) D.A. Webb] cultivar 'Nonpareil'.</title>
        <authorList>
            <person name="D'Amico-Willman K.M."/>
            <person name="Ouma W.Z."/>
            <person name="Meulia T."/>
            <person name="Sideli G.M."/>
            <person name="Gradziel T.M."/>
            <person name="Fresnedo-Ramirez J."/>
        </authorList>
    </citation>
    <scope>NUCLEOTIDE SEQUENCE [LARGE SCALE GENOMIC DNA]</scope>
    <source>
        <strain evidence="1">Clone GOH B32 T37-40</strain>
    </source>
</reference>
<proteinExistence type="predicted"/>